<evidence type="ECO:0000313" key="13">
    <source>
        <dbReference type="Proteomes" id="UP001595721"/>
    </source>
</evidence>
<feature type="compositionally biased region" description="Low complexity" evidence="8">
    <location>
        <begin position="14"/>
        <end position="37"/>
    </location>
</feature>
<comment type="subcellular location">
    <subcellularLocation>
        <location evidence="1">Cell membrane</location>
    </subcellularLocation>
</comment>
<accession>A0ABV7R2G0</accession>
<keyword evidence="6" id="KW-0051">Antiviral defense</keyword>
<dbReference type="InterPro" id="IPR043760">
    <property type="entry name" value="PycTM_dom"/>
</dbReference>
<evidence type="ECO:0000256" key="7">
    <source>
        <dbReference type="ARBA" id="ARBA00023136"/>
    </source>
</evidence>
<dbReference type="Pfam" id="PF12275">
    <property type="entry name" value="DUF3616"/>
    <property type="match status" value="1"/>
</dbReference>
<dbReference type="RefSeq" id="WP_377744290.1">
    <property type="nucleotide sequence ID" value="NZ_JBHRXJ010000006.1"/>
</dbReference>
<evidence type="ECO:0000256" key="5">
    <source>
        <dbReference type="ARBA" id="ARBA00022989"/>
    </source>
</evidence>
<gene>
    <name evidence="12" type="ORF">ACFOMH_10135</name>
</gene>
<keyword evidence="2" id="KW-1003">Cell membrane</keyword>
<evidence type="ECO:0000256" key="3">
    <source>
        <dbReference type="ARBA" id="ARBA00022692"/>
    </source>
</evidence>
<proteinExistence type="predicted"/>
<evidence type="ECO:0000313" key="12">
    <source>
        <dbReference type="EMBL" id="MFC3528534.1"/>
    </source>
</evidence>
<reference evidence="13" key="1">
    <citation type="journal article" date="2019" name="Int. J. Syst. Evol. Microbiol.">
        <title>The Global Catalogue of Microorganisms (GCM) 10K type strain sequencing project: providing services to taxonomists for standard genome sequencing and annotation.</title>
        <authorList>
            <consortium name="The Broad Institute Genomics Platform"/>
            <consortium name="The Broad Institute Genome Sequencing Center for Infectious Disease"/>
            <person name="Wu L."/>
            <person name="Ma J."/>
        </authorList>
    </citation>
    <scope>NUCLEOTIDE SEQUENCE [LARGE SCALE GENOMIC DNA]</scope>
    <source>
        <strain evidence="13">KCTC 42899</strain>
    </source>
</reference>
<keyword evidence="13" id="KW-1185">Reference proteome</keyword>
<protein>
    <submittedName>
        <fullName evidence="12">DUF3616 domain-containing protein</fullName>
    </submittedName>
</protein>
<keyword evidence="5 9" id="KW-1133">Transmembrane helix</keyword>
<name>A0ABV7R2G0_9RHOB</name>
<sequence>MPPPSADAEETIIDPAAGDARAPAGSAPDPGAATAPDIELGQVSIPAAEPVASHVPDDAAQMPEATEPAAMPPGDDAATPDAASEGKTGKEKPPGSSKAIETLFRNAIRAELEIIALAATKANIMISLNGLIISALMISGAFIFSSTAAFLLPAGVFLLTAAASIFFALLAASPERAGLFTALRDWALAVWRKEARLADLRDYLRRNAAPPQDGAPNLLIYEQRVTLSRDEHWQRMQILLRDRQEIYHQMSDQLYWLGLMAERKFRMLDLSYTIFRWGLLASVLTFFSVKSVIGLFPGLSGEPVTRLRNVGIAEFTDTYEPSAVQQLTDGRILVVEDEAARAMSVMEISPDGSLVENAANDVKITRAFGRKLSDLEGLSVDDEGHLYTITSHSRTNDGERKPDREQLLRFRISGNQVGDIVAHTTLRDELEADETLKTRIRDMASEEVEFDKLNIEGLSYHKEAGHLLLGLREPMVAGRSLIVTITNPEDMFERDAAPRFGTPVLLDLQGGGIRALSHDPVLQSFLIVNEIEGYEGNRYSQLWSWSGDAAAPPEPVALPDIINLNNVESIDSIVIGGEPRLLLMSDEGNEKKNRPARYMMLEYDQLGR</sequence>
<organism evidence="12 13">
    <name type="scientific">Paracoccus mangrovi</name>
    <dbReference type="NCBI Taxonomy" id="1715645"/>
    <lineage>
        <taxon>Bacteria</taxon>
        <taxon>Pseudomonadati</taxon>
        <taxon>Pseudomonadota</taxon>
        <taxon>Alphaproteobacteria</taxon>
        <taxon>Rhodobacterales</taxon>
        <taxon>Paracoccaceae</taxon>
        <taxon>Paracoccus</taxon>
    </lineage>
</organism>
<feature type="transmembrane region" description="Helical" evidence="9">
    <location>
        <begin position="150"/>
        <end position="172"/>
    </location>
</feature>
<feature type="region of interest" description="Disordered" evidence="8">
    <location>
        <begin position="1"/>
        <end position="97"/>
    </location>
</feature>
<evidence type="ECO:0000256" key="4">
    <source>
        <dbReference type="ARBA" id="ARBA00022741"/>
    </source>
</evidence>
<feature type="domain" description="Pycsar effector protein" evidence="11">
    <location>
        <begin position="113"/>
        <end position="287"/>
    </location>
</feature>
<keyword evidence="3 9" id="KW-0812">Transmembrane</keyword>
<feature type="transmembrane region" description="Helical" evidence="9">
    <location>
        <begin position="124"/>
        <end position="144"/>
    </location>
</feature>
<evidence type="ECO:0000259" key="11">
    <source>
        <dbReference type="Pfam" id="PF18967"/>
    </source>
</evidence>
<feature type="compositionally biased region" description="Low complexity" evidence="8">
    <location>
        <begin position="59"/>
        <end position="83"/>
    </location>
</feature>
<keyword evidence="4" id="KW-0547">Nucleotide-binding</keyword>
<feature type="domain" description="DUF3616" evidence="10">
    <location>
        <begin position="422"/>
        <end position="519"/>
    </location>
</feature>
<evidence type="ECO:0000256" key="2">
    <source>
        <dbReference type="ARBA" id="ARBA00022475"/>
    </source>
</evidence>
<dbReference type="Pfam" id="PF18967">
    <property type="entry name" value="PycTM"/>
    <property type="match status" value="1"/>
</dbReference>
<evidence type="ECO:0000256" key="6">
    <source>
        <dbReference type="ARBA" id="ARBA00023118"/>
    </source>
</evidence>
<evidence type="ECO:0000256" key="8">
    <source>
        <dbReference type="SAM" id="MobiDB-lite"/>
    </source>
</evidence>
<feature type="transmembrane region" description="Helical" evidence="9">
    <location>
        <begin position="274"/>
        <end position="299"/>
    </location>
</feature>
<dbReference type="EMBL" id="JBHRXJ010000006">
    <property type="protein sequence ID" value="MFC3528534.1"/>
    <property type="molecule type" value="Genomic_DNA"/>
</dbReference>
<comment type="caution">
    <text evidence="12">The sequence shown here is derived from an EMBL/GenBank/DDBJ whole genome shotgun (WGS) entry which is preliminary data.</text>
</comment>
<evidence type="ECO:0000259" key="10">
    <source>
        <dbReference type="Pfam" id="PF12275"/>
    </source>
</evidence>
<evidence type="ECO:0000256" key="1">
    <source>
        <dbReference type="ARBA" id="ARBA00004236"/>
    </source>
</evidence>
<evidence type="ECO:0000256" key="9">
    <source>
        <dbReference type="SAM" id="Phobius"/>
    </source>
</evidence>
<dbReference type="Proteomes" id="UP001595721">
    <property type="component" value="Unassembled WGS sequence"/>
</dbReference>
<keyword evidence="7 9" id="KW-0472">Membrane</keyword>
<dbReference type="InterPro" id="IPR022060">
    <property type="entry name" value="DUF3616"/>
</dbReference>